<dbReference type="AlphaFoldDB" id="A0A9K3LZN4"/>
<dbReference type="EMBL" id="JAGRRH010000004">
    <property type="protein sequence ID" value="KAG7371122.1"/>
    <property type="molecule type" value="Genomic_DNA"/>
</dbReference>
<reference evidence="2" key="2">
    <citation type="submission" date="2021-04" db="EMBL/GenBank/DDBJ databases">
        <authorList>
            <person name="Podell S."/>
        </authorList>
    </citation>
    <scope>NUCLEOTIDE SEQUENCE</scope>
    <source>
        <strain evidence="2">Hildebrandi</strain>
    </source>
</reference>
<proteinExistence type="predicted"/>
<gene>
    <name evidence="2" type="ORF">IV203_019692</name>
</gene>
<dbReference type="Proteomes" id="UP000693970">
    <property type="component" value="Unassembled WGS sequence"/>
</dbReference>
<evidence type="ECO:0000313" key="3">
    <source>
        <dbReference type="Proteomes" id="UP000693970"/>
    </source>
</evidence>
<evidence type="ECO:0000313" key="2">
    <source>
        <dbReference type="EMBL" id="KAG7371122.1"/>
    </source>
</evidence>
<comment type="caution">
    <text evidence="2">The sequence shown here is derived from an EMBL/GenBank/DDBJ whole genome shotgun (WGS) entry which is preliminary data.</text>
</comment>
<feature type="compositionally biased region" description="Low complexity" evidence="1">
    <location>
        <begin position="120"/>
        <end position="133"/>
    </location>
</feature>
<evidence type="ECO:0000256" key="1">
    <source>
        <dbReference type="SAM" id="MobiDB-lite"/>
    </source>
</evidence>
<organism evidence="2 3">
    <name type="scientific">Nitzschia inconspicua</name>
    <dbReference type="NCBI Taxonomy" id="303405"/>
    <lineage>
        <taxon>Eukaryota</taxon>
        <taxon>Sar</taxon>
        <taxon>Stramenopiles</taxon>
        <taxon>Ochrophyta</taxon>
        <taxon>Bacillariophyta</taxon>
        <taxon>Bacillariophyceae</taxon>
        <taxon>Bacillariophycidae</taxon>
        <taxon>Bacillariales</taxon>
        <taxon>Bacillariaceae</taxon>
        <taxon>Nitzschia</taxon>
    </lineage>
</organism>
<reference evidence="2" key="1">
    <citation type="journal article" date="2021" name="Sci. Rep.">
        <title>Diploid genomic architecture of Nitzschia inconspicua, an elite biomass production diatom.</title>
        <authorList>
            <person name="Oliver A."/>
            <person name="Podell S."/>
            <person name="Pinowska A."/>
            <person name="Traller J.C."/>
            <person name="Smith S.R."/>
            <person name="McClure R."/>
            <person name="Beliaev A."/>
            <person name="Bohutskyi P."/>
            <person name="Hill E.A."/>
            <person name="Rabines A."/>
            <person name="Zheng H."/>
            <person name="Allen L.Z."/>
            <person name="Kuo A."/>
            <person name="Grigoriev I.V."/>
            <person name="Allen A.E."/>
            <person name="Hazlebeck D."/>
            <person name="Allen E.E."/>
        </authorList>
    </citation>
    <scope>NUCLEOTIDE SEQUENCE</scope>
    <source>
        <strain evidence="2">Hildebrandi</strain>
    </source>
</reference>
<feature type="region of interest" description="Disordered" evidence="1">
    <location>
        <begin position="109"/>
        <end position="135"/>
    </location>
</feature>
<sequence>MLLESMFDILACGHCTAIFGKWKTKLQDDDADLWLDLGFANHVPDTKPPPIPKVVSIVYDEEEDVSTICGATYYGPRLSLRNRSDLPSCNHEENRDEKQFPEMHGHHLELELEKTRPQATRSTSRSCRSRTSSYMDMDDASLESIMGPRSCRSVASSRPPSASLLQQQQKEQYQRFVDSFTRSFNQSEEQKESFEEDDGSSYASFQRRLSVYLKRQEGLDTTVNLNKTTSMPPAAWGSHTNSSMSTRTLSTLHTQDKICRATNVWGRRMRSVEV</sequence>
<name>A0A9K3LZN4_9STRA</name>
<protein>
    <submittedName>
        <fullName evidence="2">Uncharacterized protein</fullName>
    </submittedName>
</protein>
<accession>A0A9K3LZN4</accession>
<keyword evidence="3" id="KW-1185">Reference proteome</keyword>